<keyword evidence="4" id="KW-1185">Reference proteome</keyword>
<protein>
    <submittedName>
        <fullName evidence="3">Porin family protein</fullName>
    </submittedName>
</protein>
<feature type="region of interest" description="Disordered" evidence="1">
    <location>
        <begin position="233"/>
        <end position="277"/>
    </location>
</feature>
<accession>A0ABY4CV98</accession>
<feature type="compositionally biased region" description="Polar residues" evidence="1">
    <location>
        <begin position="204"/>
        <end position="213"/>
    </location>
</feature>
<organism evidence="3 4">
    <name type="scientific">Hymenobacter tibetensis</name>
    <dbReference type="NCBI Taxonomy" id="497967"/>
    <lineage>
        <taxon>Bacteria</taxon>
        <taxon>Pseudomonadati</taxon>
        <taxon>Bacteroidota</taxon>
        <taxon>Cytophagia</taxon>
        <taxon>Cytophagales</taxon>
        <taxon>Hymenobacteraceae</taxon>
        <taxon>Hymenobacter</taxon>
    </lineage>
</organism>
<proteinExistence type="predicted"/>
<evidence type="ECO:0000256" key="1">
    <source>
        <dbReference type="SAM" id="MobiDB-lite"/>
    </source>
</evidence>
<dbReference type="EMBL" id="CP094669">
    <property type="protein sequence ID" value="UOG74113.1"/>
    <property type="molecule type" value="Genomic_DNA"/>
</dbReference>
<feature type="region of interest" description="Disordered" evidence="1">
    <location>
        <begin position="87"/>
        <end position="109"/>
    </location>
</feature>
<feature type="region of interest" description="Disordered" evidence="1">
    <location>
        <begin position="185"/>
        <end position="216"/>
    </location>
</feature>
<feature type="compositionally biased region" description="Polar residues" evidence="1">
    <location>
        <begin position="185"/>
        <end position="195"/>
    </location>
</feature>
<name>A0ABY4CV98_9BACT</name>
<keyword evidence="2" id="KW-0472">Membrane</keyword>
<feature type="transmembrane region" description="Helical" evidence="2">
    <location>
        <begin position="51"/>
        <end position="72"/>
    </location>
</feature>
<evidence type="ECO:0000256" key="2">
    <source>
        <dbReference type="SAM" id="Phobius"/>
    </source>
</evidence>
<keyword evidence="2" id="KW-0812">Transmembrane</keyword>
<keyword evidence="2" id="KW-1133">Transmembrane helix</keyword>
<feature type="compositionally biased region" description="Low complexity" evidence="1">
    <location>
        <begin position="94"/>
        <end position="109"/>
    </location>
</feature>
<evidence type="ECO:0000313" key="4">
    <source>
        <dbReference type="Proteomes" id="UP000831113"/>
    </source>
</evidence>
<reference evidence="3 4" key="1">
    <citation type="submission" date="2022-03" db="EMBL/GenBank/DDBJ databases">
        <title>Hymenobactersp. isolated from the air.</title>
        <authorList>
            <person name="Won M."/>
            <person name="Kwon S.-W."/>
        </authorList>
    </citation>
    <scope>NUCLEOTIDE SEQUENCE [LARGE SCALE GENOMIC DNA]</scope>
    <source>
        <strain evidence="3 4">KACC 21982</strain>
    </source>
</reference>
<sequence>MPTPNMSDEELDELVRRSAEAYPEEIPLGGWLRMEDKLQAAATDRLVRQKVLRLFAVELAVVALLLLLWQGYKASNRINEVAQQPNNTAASIHKQPASSSKQQASTQRLAASTSDIASASLLSSSSTKSSLPAADRPTLSVAETSHRPLLIEMPLGAGSRRQVGATAVFHSEVALHKRQKVASNVERQLGATPSASLLEKEGTEATSRQETTYASSPKSLVVVPSLAVIPETFSSQPSELSPQAATLPAGPTGRQDTLAQQPLPSPSDSVARPQAKPARPTHRLLIGLLVAPSFSAVRRLETTGFGNDVGVRLEYRLTSRLRVRTGLTRSVKRYAVASTDYTIPASWTWRQGEYNVNADCRITEIPVDLRYDVVARPTYSVFASVGLTSLLMRYECYDYDFQVNGQTRTAVEKVFNGSNHTFGLLNLSGGVERALGSRWSVQAEPFLQLPLGEVGAGKVRLSSAGAAFSLKYGLLR</sequence>
<gene>
    <name evidence="3" type="ORF">MTX78_18575</name>
</gene>
<dbReference type="RefSeq" id="WP_243797321.1">
    <property type="nucleotide sequence ID" value="NZ_CP094669.1"/>
</dbReference>
<feature type="compositionally biased region" description="Polar residues" evidence="1">
    <location>
        <begin position="233"/>
        <end position="244"/>
    </location>
</feature>
<evidence type="ECO:0000313" key="3">
    <source>
        <dbReference type="EMBL" id="UOG74113.1"/>
    </source>
</evidence>
<dbReference type="Proteomes" id="UP000831113">
    <property type="component" value="Chromosome"/>
</dbReference>
<feature type="compositionally biased region" description="Polar residues" evidence="1">
    <location>
        <begin position="254"/>
        <end position="268"/>
    </location>
</feature>